<feature type="signal peptide" evidence="1">
    <location>
        <begin position="1"/>
        <end position="27"/>
    </location>
</feature>
<dbReference type="GO" id="GO:0005615">
    <property type="term" value="C:extracellular space"/>
    <property type="evidence" value="ECO:0007669"/>
    <property type="project" value="UniProtKB-KW"/>
</dbReference>
<dbReference type="GO" id="GO:0006955">
    <property type="term" value="P:immune response"/>
    <property type="evidence" value="ECO:0007669"/>
    <property type="project" value="InterPro"/>
</dbReference>
<sequence length="199" mass="22567">MPLIKLYFTPALLLLMLSCPLWQLSQSLPMMRNGPVTDSCVLYGRTLLQNITVALSEKEMFHAINCTEQSVELNMETNTPSVCAPKESTCSGIAKSEFDQESCLTEIEKDLRHYYKFLTAQPDPSKLLDKIVLSSLREFMENCFTWSLSADLTSKQAAVERDSTFEERLNLCKVLKGFHIRTITINRVIGYMNSGEHAK</sequence>
<feature type="chain" id="PRO_5009030386" description="Interleukin-12 subunit alpha" evidence="1">
    <location>
        <begin position="28"/>
        <end position="199"/>
    </location>
</feature>
<name>A0A1I9FZH8_SERQU</name>
<keyword evidence="1" id="KW-1015">Disulfide bond</keyword>
<reference evidence="2" key="1">
    <citation type="submission" date="2016-04" db="EMBL/GenBank/DDBJ databases">
        <title>IL-12 genes in amberjack serial dumerili and Yellowtail Seriola quinqueradiata.</title>
        <authorList>
            <person name="Matsumoto M."/>
            <person name="Araki K."/>
        </authorList>
    </citation>
    <scope>NUCLEOTIDE SEQUENCE</scope>
</reference>
<dbReference type="GO" id="GO:0008083">
    <property type="term" value="F:growth factor activity"/>
    <property type="evidence" value="ECO:0007669"/>
    <property type="project" value="UniProtKB-KW"/>
</dbReference>
<keyword evidence="1" id="KW-0202">Cytokine</keyword>
<keyword evidence="1" id="KW-0964">Secreted</keyword>
<comment type="similarity">
    <text evidence="1">Belongs to the IL-6 superfamily.</text>
</comment>
<dbReference type="EMBL" id="LC146392">
    <property type="protein sequence ID" value="BAV78781.1"/>
    <property type="molecule type" value="mRNA"/>
</dbReference>
<dbReference type="GO" id="GO:0005143">
    <property type="term" value="F:interleukin-12 receptor binding"/>
    <property type="evidence" value="ECO:0007669"/>
    <property type="project" value="InterPro"/>
</dbReference>
<dbReference type="PROSITE" id="PS51257">
    <property type="entry name" value="PROKAR_LIPOPROTEIN"/>
    <property type="match status" value="1"/>
</dbReference>
<dbReference type="Gene3D" id="1.20.1250.10">
    <property type="match status" value="1"/>
</dbReference>
<dbReference type="SUPFAM" id="SSF47266">
    <property type="entry name" value="4-helical cytokines"/>
    <property type="match status" value="1"/>
</dbReference>
<organism evidence="2">
    <name type="scientific">Seriola quinqueradiata</name>
    <name type="common">Five-ray yellowtail</name>
    <dbReference type="NCBI Taxonomy" id="8161"/>
    <lineage>
        <taxon>Eukaryota</taxon>
        <taxon>Metazoa</taxon>
        <taxon>Chordata</taxon>
        <taxon>Craniata</taxon>
        <taxon>Vertebrata</taxon>
        <taxon>Euteleostomi</taxon>
        <taxon>Actinopterygii</taxon>
        <taxon>Neopterygii</taxon>
        <taxon>Teleostei</taxon>
        <taxon>Neoteleostei</taxon>
        <taxon>Acanthomorphata</taxon>
        <taxon>Carangaria</taxon>
        <taxon>Carangiformes</taxon>
        <taxon>Carangidae</taxon>
        <taxon>Seriola</taxon>
    </lineage>
</organism>
<evidence type="ECO:0000313" key="2">
    <source>
        <dbReference type="EMBL" id="BAV78781.1"/>
    </source>
</evidence>
<dbReference type="InterPro" id="IPR009079">
    <property type="entry name" value="4_helix_cytokine-like_core"/>
</dbReference>
<protein>
    <recommendedName>
        <fullName evidence="1">Interleukin-12 subunit alpha</fullName>
        <shortName evidence="1">IL-12A</shortName>
    </recommendedName>
</protein>
<comment type="subcellular location">
    <subcellularLocation>
        <location evidence="1">Secreted</location>
    </subcellularLocation>
</comment>
<dbReference type="Pfam" id="PF03039">
    <property type="entry name" value="IL12"/>
    <property type="match status" value="1"/>
</dbReference>
<dbReference type="GO" id="GO:0005125">
    <property type="term" value="F:cytokine activity"/>
    <property type="evidence" value="ECO:0007669"/>
    <property type="project" value="UniProtKB-KW"/>
</dbReference>
<accession>A0A1I9FZH8</accession>
<gene>
    <name evidence="2" type="primary">IL-12p35b</name>
    <name evidence="1" type="synonym">IL12A</name>
</gene>
<proteinExistence type="evidence at transcript level"/>
<dbReference type="AlphaFoldDB" id="A0A1I9FZH8"/>
<evidence type="ECO:0000256" key="1">
    <source>
        <dbReference type="RuleBase" id="RU363133"/>
    </source>
</evidence>
<keyword evidence="1" id="KW-0732">Signal</keyword>
<dbReference type="InterPro" id="IPR004281">
    <property type="entry name" value="IL-12_alpha"/>
</dbReference>
<keyword evidence="1" id="KW-0339">Growth factor</keyword>
<comment type="subunit">
    <text evidence="1">Heterodimer with IL12B; disulfide-linked. The heterodimer is known as interleukin IL-12.</text>
</comment>